<dbReference type="PANTHER" id="PTHR30615:SF16">
    <property type="entry name" value="SECONDARY THIAMINE-PHOSPHATE SYNTHASE ENZYME"/>
    <property type="match status" value="1"/>
</dbReference>
<proteinExistence type="predicted"/>
<protein>
    <submittedName>
        <fullName evidence="1">Uncharacterized protein</fullName>
    </submittedName>
</protein>
<dbReference type="AlphaFoldDB" id="A0A2I0V793"/>
<sequence>MAATWAQKTIVLPPQKRGCHLVTSKILKDIDQELKGFKCGLAHFFCKFLISFFFSYYVGSYSYPIGPDDMPAHIKSSMFGCALTVPITDGRLNLGTWQKSDHDDNSVHLNLLGHFLPYFPNDTPEETDGNTTAW</sequence>
<name>A0A2I0V793_9ASPA</name>
<evidence type="ECO:0000313" key="1">
    <source>
        <dbReference type="EMBL" id="PKU59279.1"/>
    </source>
</evidence>
<dbReference type="InterPro" id="IPR001602">
    <property type="entry name" value="UPF0047_YjbQ-like"/>
</dbReference>
<dbReference type="EMBL" id="KZ504134">
    <property type="protein sequence ID" value="PKU59279.1"/>
    <property type="molecule type" value="Genomic_DNA"/>
</dbReference>
<gene>
    <name evidence="1" type="ORF">MA16_Dca026642</name>
</gene>
<dbReference type="Gene3D" id="2.60.120.460">
    <property type="entry name" value="YjbQ-like"/>
    <property type="match status" value="1"/>
</dbReference>
<evidence type="ECO:0000313" key="2">
    <source>
        <dbReference type="Proteomes" id="UP000233837"/>
    </source>
</evidence>
<dbReference type="Pfam" id="PF01894">
    <property type="entry name" value="YjbQ"/>
    <property type="match status" value="1"/>
</dbReference>
<reference evidence="1 2" key="2">
    <citation type="journal article" date="2017" name="Nature">
        <title>The Apostasia genome and the evolution of orchids.</title>
        <authorList>
            <person name="Zhang G.Q."/>
            <person name="Liu K.W."/>
            <person name="Li Z."/>
            <person name="Lohaus R."/>
            <person name="Hsiao Y.Y."/>
            <person name="Niu S.C."/>
            <person name="Wang J.Y."/>
            <person name="Lin Y.C."/>
            <person name="Xu Q."/>
            <person name="Chen L.J."/>
            <person name="Yoshida K."/>
            <person name="Fujiwara S."/>
            <person name="Wang Z.W."/>
            <person name="Zhang Y.Q."/>
            <person name="Mitsuda N."/>
            <person name="Wang M."/>
            <person name="Liu G.H."/>
            <person name="Pecoraro L."/>
            <person name="Huang H.X."/>
            <person name="Xiao X.J."/>
            <person name="Lin M."/>
            <person name="Wu X.Y."/>
            <person name="Wu W.L."/>
            <person name="Chen Y.Y."/>
            <person name="Chang S.B."/>
            <person name="Sakamoto S."/>
            <person name="Ohme-Takagi M."/>
            <person name="Yagi M."/>
            <person name="Zeng S.J."/>
            <person name="Shen C.Y."/>
            <person name="Yeh C.M."/>
            <person name="Luo Y.B."/>
            <person name="Tsai W.C."/>
            <person name="Van de Peer Y."/>
            <person name="Liu Z.J."/>
        </authorList>
    </citation>
    <scope>NUCLEOTIDE SEQUENCE [LARGE SCALE GENOMIC DNA]</scope>
    <source>
        <tissue evidence="1">The whole plant</tissue>
    </source>
</reference>
<dbReference type="Proteomes" id="UP000233837">
    <property type="component" value="Unassembled WGS sequence"/>
</dbReference>
<dbReference type="PANTHER" id="PTHR30615">
    <property type="entry name" value="UNCHARACTERIZED PROTEIN YJBQ-RELATED"/>
    <property type="match status" value="1"/>
</dbReference>
<dbReference type="STRING" id="906689.A0A2I0V793"/>
<organism evidence="1 2">
    <name type="scientific">Dendrobium catenatum</name>
    <dbReference type="NCBI Taxonomy" id="906689"/>
    <lineage>
        <taxon>Eukaryota</taxon>
        <taxon>Viridiplantae</taxon>
        <taxon>Streptophyta</taxon>
        <taxon>Embryophyta</taxon>
        <taxon>Tracheophyta</taxon>
        <taxon>Spermatophyta</taxon>
        <taxon>Magnoliopsida</taxon>
        <taxon>Liliopsida</taxon>
        <taxon>Asparagales</taxon>
        <taxon>Orchidaceae</taxon>
        <taxon>Epidendroideae</taxon>
        <taxon>Malaxideae</taxon>
        <taxon>Dendrobiinae</taxon>
        <taxon>Dendrobium</taxon>
    </lineage>
</organism>
<dbReference type="InterPro" id="IPR035917">
    <property type="entry name" value="YjbQ-like_sf"/>
</dbReference>
<keyword evidence="2" id="KW-1185">Reference proteome</keyword>
<accession>A0A2I0V793</accession>
<dbReference type="SUPFAM" id="SSF111038">
    <property type="entry name" value="YjbQ-like"/>
    <property type="match status" value="1"/>
</dbReference>
<reference evidence="1 2" key="1">
    <citation type="journal article" date="2016" name="Sci. Rep.">
        <title>The Dendrobium catenatum Lindl. genome sequence provides insights into polysaccharide synthase, floral development and adaptive evolution.</title>
        <authorList>
            <person name="Zhang G.Q."/>
            <person name="Xu Q."/>
            <person name="Bian C."/>
            <person name="Tsai W.C."/>
            <person name="Yeh C.M."/>
            <person name="Liu K.W."/>
            <person name="Yoshida K."/>
            <person name="Zhang L.S."/>
            <person name="Chang S.B."/>
            <person name="Chen F."/>
            <person name="Shi Y."/>
            <person name="Su Y.Y."/>
            <person name="Zhang Y.Q."/>
            <person name="Chen L.J."/>
            <person name="Yin Y."/>
            <person name="Lin M."/>
            <person name="Huang H."/>
            <person name="Deng H."/>
            <person name="Wang Z.W."/>
            <person name="Zhu S.L."/>
            <person name="Zhao X."/>
            <person name="Deng C."/>
            <person name="Niu S.C."/>
            <person name="Huang J."/>
            <person name="Wang M."/>
            <person name="Liu G.H."/>
            <person name="Yang H.J."/>
            <person name="Xiao X.J."/>
            <person name="Hsiao Y.Y."/>
            <person name="Wu W.L."/>
            <person name="Chen Y.Y."/>
            <person name="Mitsuda N."/>
            <person name="Ohme-Takagi M."/>
            <person name="Luo Y.B."/>
            <person name="Van de Peer Y."/>
            <person name="Liu Z.J."/>
        </authorList>
    </citation>
    <scope>NUCLEOTIDE SEQUENCE [LARGE SCALE GENOMIC DNA]</scope>
    <source>
        <tissue evidence="1">The whole plant</tissue>
    </source>
</reference>